<feature type="domain" description="Pyridine nucleotide-disulphide oxidoreductase dimerisation" evidence="11">
    <location>
        <begin position="342"/>
        <end position="449"/>
    </location>
</feature>
<keyword evidence="2 10" id="KW-0285">Flavoprotein</keyword>
<evidence type="ECO:0000256" key="10">
    <source>
        <dbReference type="RuleBase" id="RU003691"/>
    </source>
</evidence>
<dbReference type="InterPro" id="IPR012999">
    <property type="entry name" value="Pyr_OxRdtase_I_AS"/>
</dbReference>
<comment type="cofactor">
    <cofactor evidence="8">
        <name>FAD</name>
        <dbReference type="ChEBI" id="CHEBI:57692"/>
    </cofactor>
    <text evidence="8">Binds 1 FAD per subunit.</text>
</comment>
<organism evidence="13 14">
    <name type="scientific">Neotabrizicola shimadae</name>
    <dbReference type="NCBI Taxonomy" id="2807096"/>
    <lineage>
        <taxon>Bacteria</taxon>
        <taxon>Pseudomonadati</taxon>
        <taxon>Pseudomonadota</taxon>
        <taxon>Alphaproteobacteria</taxon>
        <taxon>Rhodobacterales</taxon>
        <taxon>Paracoccaceae</taxon>
        <taxon>Neotabrizicola</taxon>
    </lineage>
</organism>
<dbReference type="RefSeq" id="WP_220661376.1">
    <property type="nucleotide sequence ID" value="NZ_CP069370.1"/>
</dbReference>
<dbReference type="PIRSF" id="PIRSF000350">
    <property type="entry name" value="Mercury_reductase_MerA"/>
    <property type="match status" value="1"/>
</dbReference>
<feature type="binding site" evidence="8">
    <location>
        <position position="207"/>
    </location>
    <ligand>
        <name>NAD(+)</name>
        <dbReference type="ChEBI" id="CHEBI:57540"/>
    </ligand>
</feature>
<evidence type="ECO:0000256" key="4">
    <source>
        <dbReference type="ARBA" id="ARBA00022857"/>
    </source>
</evidence>
<dbReference type="Pfam" id="PF02852">
    <property type="entry name" value="Pyr_redox_dim"/>
    <property type="match status" value="1"/>
</dbReference>
<evidence type="ECO:0000256" key="7">
    <source>
        <dbReference type="ARBA" id="ARBA00023284"/>
    </source>
</evidence>
<keyword evidence="8" id="KW-0520">NAD</keyword>
<gene>
    <name evidence="13" type="ORF">JO391_15625</name>
</gene>
<dbReference type="PANTHER" id="PTHR43014:SF2">
    <property type="entry name" value="MERCURIC REDUCTASE"/>
    <property type="match status" value="1"/>
</dbReference>
<sequence length="475" mass="50644">MDRWTRPKRFDRNLIVIGGGSAGLVTAYVAAAAQAKVTLVEAGEMGGDCLNTGCVPSKALIRAAKAAAEMRGAARFGIVPVEPVVDFRAVMARVRAVIDEIAPHDSVERYEGLGVEVIRGRARLVDPWTVDVDGRRLTARAIVLATGAEPVRPDLAGVEVFTSETVWDALAAREKPPERMVILGGGPIGCELAQALRRLGAGVVLVEAGPRLLPREDAEVSDLALRVLEAEGVTVRLGVMAGAVGGALVLSDGARLEADLVLAAIGRRARVKGFGLEELGIRADRVIETDGYLRTRFPHILVAGDAAGPFQLTHAGAHQGWFAAMNGLFGDVWKTKADYRVMPAVTYMDPEIARVGLSEAEARAQGRVFEVTRYGLDDLDRAIADGAARGFVKVISGKGGRILGVTVAGAHAGELIAEWALAMKAGLRLGQVLGTVHAYPTMAESAKYAAGIWRRAHLDPRLLALLRRFQDWRRG</sequence>
<proteinExistence type="inferred from homology"/>
<evidence type="ECO:0000256" key="9">
    <source>
        <dbReference type="PIRSR" id="PIRSR000350-4"/>
    </source>
</evidence>
<dbReference type="PROSITE" id="PS00076">
    <property type="entry name" value="PYRIDINE_REDOX_1"/>
    <property type="match status" value="1"/>
</dbReference>
<dbReference type="FunFam" id="3.30.390.30:FF:000001">
    <property type="entry name" value="Dihydrolipoyl dehydrogenase"/>
    <property type="match status" value="1"/>
</dbReference>
<feature type="binding site" evidence="8">
    <location>
        <position position="305"/>
    </location>
    <ligand>
        <name>NAD(+)</name>
        <dbReference type="ChEBI" id="CHEBI:57540"/>
    </ligand>
</feature>
<evidence type="ECO:0000313" key="13">
    <source>
        <dbReference type="EMBL" id="QYZ69156.1"/>
    </source>
</evidence>
<evidence type="ECO:0000256" key="1">
    <source>
        <dbReference type="ARBA" id="ARBA00007532"/>
    </source>
</evidence>
<feature type="domain" description="FAD/NAD(P)-binding" evidence="12">
    <location>
        <begin position="13"/>
        <end position="320"/>
    </location>
</feature>
<comment type="similarity">
    <text evidence="1 10">Belongs to the class-I pyridine nucleotide-disulfide oxidoreductase family.</text>
</comment>
<feature type="disulfide bond" description="Redox-active" evidence="9">
    <location>
        <begin position="49"/>
        <end position="54"/>
    </location>
</feature>
<keyword evidence="4" id="KW-0521">NADP</keyword>
<keyword evidence="5 10" id="KW-0560">Oxidoreductase</keyword>
<evidence type="ECO:0000256" key="5">
    <source>
        <dbReference type="ARBA" id="ARBA00023002"/>
    </source>
</evidence>
<accession>A0A8G0ZUI8</accession>
<dbReference type="PRINTS" id="PR00368">
    <property type="entry name" value="FADPNR"/>
</dbReference>
<keyword evidence="14" id="KW-1185">Reference proteome</keyword>
<protein>
    <submittedName>
        <fullName evidence="13">FAD-dependent oxidoreductase</fullName>
    </submittedName>
</protein>
<dbReference type="KEGG" id="nsm:JO391_15625"/>
<reference evidence="13" key="1">
    <citation type="submission" date="2021-02" db="EMBL/GenBank/DDBJ databases">
        <title>Rhodobacter shimadae sp. nov., an aerobic anoxygenic phototrophic bacterium isolated from a hot spring.</title>
        <authorList>
            <person name="Muramatsu S."/>
            <person name="Haruta S."/>
            <person name="Hirose S."/>
            <person name="Hanada S."/>
        </authorList>
    </citation>
    <scope>NUCLEOTIDE SEQUENCE</scope>
    <source>
        <strain evidence="13">N10</strain>
    </source>
</reference>
<evidence type="ECO:0000256" key="6">
    <source>
        <dbReference type="ARBA" id="ARBA00023157"/>
    </source>
</evidence>
<evidence type="ECO:0000259" key="12">
    <source>
        <dbReference type="Pfam" id="PF07992"/>
    </source>
</evidence>
<dbReference type="SUPFAM" id="SSF55424">
    <property type="entry name" value="FAD/NAD-linked reductases, dimerisation (C-terminal) domain"/>
    <property type="match status" value="1"/>
</dbReference>
<dbReference type="InterPro" id="IPR036188">
    <property type="entry name" value="FAD/NAD-bd_sf"/>
</dbReference>
<evidence type="ECO:0000256" key="8">
    <source>
        <dbReference type="PIRSR" id="PIRSR000350-3"/>
    </source>
</evidence>
<name>A0A8G0ZUI8_9RHOB</name>
<dbReference type="InterPro" id="IPR023753">
    <property type="entry name" value="FAD/NAD-binding_dom"/>
</dbReference>
<dbReference type="InterPro" id="IPR004099">
    <property type="entry name" value="Pyr_nucl-diS_OxRdtase_dimer"/>
</dbReference>
<dbReference type="GO" id="GO:0016668">
    <property type="term" value="F:oxidoreductase activity, acting on a sulfur group of donors, NAD(P) as acceptor"/>
    <property type="evidence" value="ECO:0007669"/>
    <property type="project" value="InterPro"/>
</dbReference>
<dbReference type="PANTHER" id="PTHR43014">
    <property type="entry name" value="MERCURIC REDUCTASE"/>
    <property type="match status" value="1"/>
</dbReference>
<feature type="binding site" evidence="8">
    <location>
        <position position="266"/>
    </location>
    <ligand>
        <name>NAD(+)</name>
        <dbReference type="ChEBI" id="CHEBI:57540"/>
    </ligand>
</feature>
<dbReference type="Gene3D" id="3.50.50.60">
    <property type="entry name" value="FAD/NAD(P)-binding domain"/>
    <property type="match status" value="2"/>
</dbReference>
<dbReference type="InterPro" id="IPR016156">
    <property type="entry name" value="FAD/NAD-linked_Rdtase_dimer_sf"/>
</dbReference>
<evidence type="ECO:0000313" key="14">
    <source>
        <dbReference type="Proteomes" id="UP000826300"/>
    </source>
</evidence>
<dbReference type="Pfam" id="PF07992">
    <property type="entry name" value="Pyr_redox_2"/>
    <property type="match status" value="1"/>
</dbReference>
<dbReference type="AlphaFoldDB" id="A0A8G0ZUI8"/>
<keyword evidence="8" id="KW-0547">Nucleotide-binding</keyword>
<evidence type="ECO:0000259" key="11">
    <source>
        <dbReference type="Pfam" id="PF02852"/>
    </source>
</evidence>
<keyword evidence="7 10" id="KW-0676">Redox-active center</keyword>
<dbReference type="PRINTS" id="PR00411">
    <property type="entry name" value="PNDRDTASEI"/>
</dbReference>
<dbReference type="InterPro" id="IPR001100">
    <property type="entry name" value="Pyr_nuc-diS_OxRdtase"/>
</dbReference>
<dbReference type="GO" id="GO:0050660">
    <property type="term" value="F:flavin adenine dinucleotide binding"/>
    <property type="evidence" value="ECO:0007669"/>
    <property type="project" value="TreeGrafter"/>
</dbReference>
<evidence type="ECO:0000256" key="2">
    <source>
        <dbReference type="ARBA" id="ARBA00022630"/>
    </source>
</evidence>
<dbReference type="GO" id="GO:0003955">
    <property type="term" value="F:NAD(P)H dehydrogenase (quinone) activity"/>
    <property type="evidence" value="ECO:0007669"/>
    <property type="project" value="TreeGrafter"/>
</dbReference>
<dbReference type="Gene3D" id="3.30.390.30">
    <property type="match status" value="1"/>
</dbReference>
<dbReference type="Proteomes" id="UP000826300">
    <property type="component" value="Chromosome"/>
</dbReference>
<keyword evidence="3 8" id="KW-0274">FAD</keyword>
<dbReference type="EMBL" id="CP069370">
    <property type="protein sequence ID" value="QYZ69156.1"/>
    <property type="molecule type" value="Genomic_DNA"/>
</dbReference>
<evidence type="ECO:0000256" key="3">
    <source>
        <dbReference type="ARBA" id="ARBA00022827"/>
    </source>
</evidence>
<feature type="binding site" evidence="8">
    <location>
        <begin position="184"/>
        <end position="191"/>
    </location>
    <ligand>
        <name>NAD(+)</name>
        <dbReference type="ChEBI" id="CHEBI:57540"/>
    </ligand>
</feature>
<keyword evidence="6" id="KW-1015">Disulfide bond</keyword>
<dbReference type="SUPFAM" id="SSF51905">
    <property type="entry name" value="FAD/NAD(P)-binding domain"/>
    <property type="match status" value="1"/>
</dbReference>
<feature type="binding site" evidence="8">
    <location>
        <position position="58"/>
    </location>
    <ligand>
        <name>FAD</name>
        <dbReference type="ChEBI" id="CHEBI:57692"/>
    </ligand>
</feature>